<feature type="region of interest" description="Disordered" evidence="1">
    <location>
        <begin position="60"/>
        <end position="82"/>
    </location>
</feature>
<reference evidence="2 3" key="1">
    <citation type="journal article" date="2021" name="J. Hered.">
        <title>A chromosome-level genome assembly of the parasitoid wasp, Cotesia glomerata (Hymenoptera: Braconidae).</title>
        <authorList>
            <person name="Pinto B.J."/>
            <person name="Weis J.J."/>
            <person name="Gamble T."/>
            <person name="Ode P.J."/>
            <person name="Paul R."/>
            <person name="Zaspel J.M."/>
        </authorList>
    </citation>
    <scope>NUCLEOTIDE SEQUENCE [LARGE SCALE GENOMIC DNA]</scope>
    <source>
        <strain evidence="2">CgM1</strain>
    </source>
</reference>
<keyword evidence="3" id="KW-1185">Reference proteome</keyword>
<dbReference type="EMBL" id="JAHXZJ010000001">
    <property type="protein sequence ID" value="KAH0566660.1"/>
    <property type="molecule type" value="Genomic_DNA"/>
</dbReference>
<evidence type="ECO:0000313" key="3">
    <source>
        <dbReference type="Proteomes" id="UP000826195"/>
    </source>
</evidence>
<organism evidence="2 3">
    <name type="scientific">Cotesia glomerata</name>
    <name type="common">Lepidopteran parasitic wasp</name>
    <name type="synonym">Apanteles glomeratus</name>
    <dbReference type="NCBI Taxonomy" id="32391"/>
    <lineage>
        <taxon>Eukaryota</taxon>
        <taxon>Metazoa</taxon>
        <taxon>Ecdysozoa</taxon>
        <taxon>Arthropoda</taxon>
        <taxon>Hexapoda</taxon>
        <taxon>Insecta</taxon>
        <taxon>Pterygota</taxon>
        <taxon>Neoptera</taxon>
        <taxon>Endopterygota</taxon>
        <taxon>Hymenoptera</taxon>
        <taxon>Apocrita</taxon>
        <taxon>Ichneumonoidea</taxon>
        <taxon>Braconidae</taxon>
        <taxon>Microgastrinae</taxon>
        <taxon>Cotesia</taxon>
    </lineage>
</organism>
<proteinExistence type="predicted"/>
<sequence length="121" mass="13625">MRPDEREAFERLLHFHFERDSVPANNFQRSAVVRRKSDVTNNSRKASQFSCFRAASTNSLPLEDKEESERSDKNQENGVEVPDVVVVPGKSVVPKNLCSTRIPNSSVLKAPSRATFTTAYI</sequence>
<accession>A0AAV7J1N2</accession>
<dbReference type="AlphaFoldDB" id="A0AAV7J1N2"/>
<protein>
    <submittedName>
        <fullName evidence="2">Uncharacterized protein</fullName>
    </submittedName>
</protein>
<gene>
    <name evidence="2" type="ORF">KQX54_003018</name>
</gene>
<evidence type="ECO:0000256" key="1">
    <source>
        <dbReference type="SAM" id="MobiDB-lite"/>
    </source>
</evidence>
<evidence type="ECO:0000313" key="2">
    <source>
        <dbReference type="EMBL" id="KAH0566660.1"/>
    </source>
</evidence>
<name>A0AAV7J1N2_COTGL</name>
<dbReference type="Proteomes" id="UP000826195">
    <property type="component" value="Unassembled WGS sequence"/>
</dbReference>
<comment type="caution">
    <text evidence="2">The sequence shown here is derived from an EMBL/GenBank/DDBJ whole genome shotgun (WGS) entry which is preliminary data.</text>
</comment>